<proteinExistence type="predicted"/>
<evidence type="ECO:0000313" key="1">
    <source>
        <dbReference type="EMBL" id="MBB4620293.1"/>
    </source>
</evidence>
<name>A0ABR6KHJ8_9BACT</name>
<dbReference type="RefSeq" id="WP_183668320.1">
    <property type="nucleotide sequence ID" value="NZ_BMPB01000006.1"/>
</dbReference>
<keyword evidence="2" id="KW-1185">Reference proteome</keyword>
<dbReference type="Proteomes" id="UP000533637">
    <property type="component" value="Unassembled WGS sequence"/>
</dbReference>
<evidence type="ECO:0000313" key="2">
    <source>
        <dbReference type="Proteomes" id="UP000533637"/>
    </source>
</evidence>
<organism evidence="1 2">
    <name type="scientific">Parabacteroides faecis</name>
    <dbReference type="NCBI Taxonomy" id="1217282"/>
    <lineage>
        <taxon>Bacteria</taxon>
        <taxon>Pseudomonadati</taxon>
        <taxon>Bacteroidota</taxon>
        <taxon>Bacteroidia</taxon>
        <taxon>Bacteroidales</taxon>
        <taxon>Tannerellaceae</taxon>
        <taxon>Parabacteroides</taxon>
    </lineage>
</organism>
<comment type="caution">
    <text evidence="1">The sequence shown here is derived from an EMBL/GenBank/DDBJ whole genome shotgun (WGS) entry which is preliminary data.</text>
</comment>
<reference evidence="1 2" key="1">
    <citation type="submission" date="2020-08" db="EMBL/GenBank/DDBJ databases">
        <title>Genomic Encyclopedia of Type Strains, Phase IV (KMG-IV): sequencing the most valuable type-strain genomes for metagenomic binning, comparative biology and taxonomic classification.</title>
        <authorList>
            <person name="Goeker M."/>
        </authorList>
    </citation>
    <scope>NUCLEOTIDE SEQUENCE [LARGE SCALE GENOMIC DNA]</scope>
    <source>
        <strain evidence="1 2">DSM 102983</strain>
    </source>
</reference>
<accession>A0ABR6KHJ8</accession>
<protein>
    <submittedName>
        <fullName evidence="1">Uncharacterized protein</fullName>
    </submittedName>
</protein>
<dbReference type="EMBL" id="JACHOC010000001">
    <property type="protein sequence ID" value="MBB4620293.1"/>
    <property type="molecule type" value="Genomic_DNA"/>
</dbReference>
<sequence length="70" mass="7949">MEKLCARCGAKLSGCDGFSPEDQHVFTGLDQCQLVFIRVYYKDCLCPSCVQHVKDNFYAFDISSAYLKNK</sequence>
<gene>
    <name evidence="1" type="ORF">GGQ57_000167</name>
</gene>